<dbReference type="RefSeq" id="WP_222110943.1">
    <property type="nucleotide sequence ID" value="NZ_BAAARB010000013.1"/>
</dbReference>
<feature type="domain" description="HTH tetR-type" evidence="3">
    <location>
        <begin position="8"/>
        <end position="68"/>
    </location>
</feature>
<dbReference type="InterPro" id="IPR050109">
    <property type="entry name" value="HTH-type_TetR-like_transc_reg"/>
</dbReference>
<comment type="caution">
    <text evidence="4">The sequence shown here is derived from an EMBL/GenBank/DDBJ whole genome shotgun (WGS) entry which is preliminary data.</text>
</comment>
<sequence length="193" mass="21077">MPVDPTAATTRSRLLDAAERLLTAVPYDDLSVRAVCGEAGANPAAVHYHFGSKESLVAALLQDRLEPEWSDQLDTLQAGPRTVTDIVEAILDPLIALQAAPETAPLVRTLAQFVLTHPRAPWDSRWFQLDVWTELLTATVPGLDPDVARRRWRFAFGLMMTEFAAPREISPDNVAALSDFLIAGLAGLPKGIR</sequence>
<evidence type="ECO:0000259" key="3">
    <source>
        <dbReference type="PROSITE" id="PS50977"/>
    </source>
</evidence>
<dbReference type="Gene3D" id="1.10.357.10">
    <property type="entry name" value="Tetracycline Repressor, domain 2"/>
    <property type="match status" value="1"/>
</dbReference>
<dbReference type="SUPFAM" id="SSF46689">
    <property type="entry name" value="Homeodomain-like"/>
    <property type="match status" value="1"/>
</dbReference>
<dbReference type="Proteomes" id="UP001501170">
    <property type="component" value="Unassembled WGS sequence"/>
</dbReference>
<keyword evidence="5" id="KW-1185">Reference proteome</keyword>
<dbReference type="InterPro" id="IPR009057">
    <property type="entry name" value="Homeodomain-like_sf"/>
</dbReference>
<evidence type="ECO:0000256" key="1">
    <source>
        <dbReference type="ARBA" id="ARBA00023125"/>
    </source>
</evidence>
<dbReference type="PANTHER" id="PTHR30055">
    <property type="entry name" value="HTH-TYPE TRANSCRIPTIONAL REGULATOR RUTR"/>
    <property type="match status" value="1"/>
</dbReference>
<dbReference type="EMBL" id="BAAARB010000013">
    <property type="protein sequence ID" value="GAA2384146.1"/>
    <property type="molecule type" value="Genomic_DNA"/>
</dbReference>
<feature type="DNA-binding region" description="H-T-H motif" evidence="2">
    <location>
        <begin position="31"/>
        <end position="50"/>
    </location>
</feature>
<evidence type="ECO:0000313" key="4">
    <source>
        <dbReference type="EMBL" id="GAA2384146.1"/>
    </source>
</evidence>
<name>A0ABP5UN18_9ACTN</name>
<dbReference type="InterPro" id="IPR001647">
    <property type="entry name" value="HTH_TetR"/>
</dbReference>
<reference evidence="5" key="1">
    <citation type="journal article" date="2019" name="Int. J. Syst. Evol. Microbiol.">
        <title>The Global Catalogue of Microorganisms (GCM) 10K type strain sequencing project: providing services to taxonomists for standard genome sequencing and annotation.</title>
        <authorList>
            <consortium name="The Broad Institute Genomics Platform"/>
            <consortium name="The Broad Institute Genome Sequencing Center for Infectious Disease"/>
            <person name="Wu L."/>
            <person name="Ma J."/>
        </authorList>
    </citation>
    <scope>NUCLEOTIDE SEQUENCE [LARGE SCALE GENOMIC DNA]</scope>
    <source>
        <strain evidence="5">JCM 16227</strain>
    </source>
</reference>
<protein>
    <recommendedName>
        <fullName evidence="3">HTH tetR-type domain-containing protein</fullName>
    </recommendedName>
</protein>
<keyword evidence="1 2" id="KW-0238">DNA-binding</keyword>
<gene>
    <name evidence="4" type="ORF">GCM10009855_25490</name>
</gene>
<organism evidence="4 5">
    <name type="scientific">Gordonia cholesterolivorans</name>
    <dbReference type="NCBI Taxonomy" id="559625"/>
    <lineage>
        <taxon>Bacteria</taxon>
        <taxon>Bacillati</taxon>
        <taxon>Actinomycetota</taxon>
        <taxon>Actinomycetes</taxon>
        <taxon>Mycobacteriales</taxon>
        <taxon>Gordoniaceae</taxon>
        <taxon>Gordonia</taxon>
    </lineage>
</organism>
<evidence type="ECO:0000256" key="2">
    <source>
        <dbReference type="PROSITE-ProRule" id="PRU00335"/>
    </source>
</evidence>
<evidence type="ECO:0000313" key="5">
    <source>
        <dbReference type="Proteomes" id="UP001501170"/>
    </source>
</evidence>
<dbReference type="Pfam" id="PF00440">
    <property type="entry name" value="TetR_N"/>
    <property type="match status" value="1"/>
</dbReference>
<dbReference type="PRINTS" id="PR00455">
    <property type="entry name" value="HTHTETR"/>
</dbReference>
<accession>A0ABP5UN18</accession>
<dbReference type="PANTHER" id="PTHR30055:SF235">
    <property type="entry name" value="TRANSCRIPTIONAL REGULATORY PROTEIN"/>
    <property type="match status" value="1"/>
</dbReference>
<dbReference type="PROSITE" id="PS50977">
    <property type="entry name" value="HTH_TETR_2"/>
    <property type="match status" value="1"/>
</dbReference>
<proteinExistence type="predicted"/>